<dbReference type="InterPro" id="IPR020550">
    <property type="entry name" value="Inositol_monophosphatase_CS"/>
</dbReference>
<dbReference type="GO" id="GO:0046872">
    <property type="term" value="F:metal ion binding"/>
    <property type="evidence" value="ECO:0007669"/>
    <property type="project" value="UniProtKB-KW"/>
</dbReference>
<dbReference type="Gene3D" id="3.30.540.10">
    <property type="entry name" value="Fructose-1,6-Bisphosphatase, subunit A, domain 1"/>
    <property type="match status" value="1"/>
</dbReference>
<feature type="binding site" evidence="9">
    <location>
        <position position="86"/>
    </location>
    <ligand>
        <name>Mg(2+)</name>
        <dbReference type="ChEBI" id="CHEBI:18420"/>
        <label>1</label>
        <note>catalytic</note>
    </ligand>
</feature>
<evidence type="ECO:0000256" key="2">
    <source>
        <dbReference type="ARBA" id="ARBA00001946"/>
    </source>
</evidence>
<evidence type="ECO:0000256" key="1">
    <source>
        <dbReference type="ARBA" id="ARBA00001033"/>
    </source>
</evidence>
<sequence length="264" mass="28431">MIRSALMTVMTAAAQKAGRGLKRDLGEIENLQVSIKGPGDFVTAADKRAEKVLFEELSRARPGYGFIMEEGGVVEGTDKSHTWHIDPLDGTTNFLHGLPVFAISIALVRDEQIVAGLIFNPATDEMYVTEKGQGAFLNNTRLRVAARRNLAESLIGCGIPPLARAKHHPVFRAEFGALLAVAGNMRRLGSAALDLASVAAGRFDGYWERNIHSWDVAAGILLVREAGGFVSTADGKDDVLDGGSIVAGNEYIHRNMLATLRQAH</sequence>
<dbReference type="CDD" id="cd01639">
    <property type="entry name" value="IMPase"/>
    <property type="match status" value="1"/>
</dbReference>
<evidence type="ECO:0000256" key="10">
    <source>
        <dbReference type="RuleBase" id="RU364068"/>
    </source>
</evidence>
<dbReference type="PROSITE" id="PS00630">
    <property type="entry name" value="IMP_2"/>
    <property type="match status" value="1"/>
</dbReference>
<dbReference type="InterPro" id="IPR020583">
    <property type="entry name" value="Inositol_monoP_metal-BS"/>
</dbReference>
<dbReference type="AlphaFoldDB" id="A0AA41YRK5"/>
<comment type="caution">
    <text evidence="11">The sequence shown here is derived from an EMBL/GenBank/DDBJ whole genome shotgun (WGS) entry which is preliminary data.</text>
</comment>
<dbReference type="PRINTS" id="PR01959">
    <property type="entry name" value="SBIMPHPHTASE"/>
</dbReference>
<evidence type="ECO:0000256" key="5">
    <source>
        <dbReference type="ARBA" id="ARBA00019784"/>
    </source>
</evidence>
<evidence type="ECO:0000313" key="12">
    <source>
        <dbReference type="Proteomes" id="UP001165667"/>
    </source>
</evidence>
<comment type="cofactor">
    <cofactor evidence="2 9 10">
        <name>Mg(2+)</name>
        <dbReference type="ChEBI" id="CHEBI:18420"/>
    </cofactor>
</comment>
<dbReference type="PANTHER" id="PTHR20854:SF4">
    <property type="entry name" value="INOSITOL-1-MONOPHOSPHATASE-RELATED"/>
    <property type="match status" value="1"/>
</dbReference>
<dbReference type="InterPro" id="IPR000760">
    <property type="entry name" value="Inositol_monophosphatase-like"/>
</dbReference>
<keyword evidence="8 9" id="KW-0460">Magnesium</keyword>
<keyword evidence="6 9" id="KW-0479">Metal-binding</keyword>
<reference evidence="11" key="1">
    <citation type="submission" date="2022-05" db="EMBL/GenBank/DDBJ databases">
        <authorList>
            <person name="Pankratov T."/>
        </authorList>
    </citation>
    <scope>NUCLEOTIDE SEQUENCE</scope>
    <source>
        <strain evidence="11">BP6-180914</strain>
    </source>
</reference>
<name>A0AA41YRK5_9HYPH</name>
<dbReference type="SUPFAM" id="SSF56655">
    <property type="entry name" value="Carbohydrate phosphatase"/>
    <property type="match status" value="1"/>
</dbReference>
<feature type="binding site" evidence="9">
    <location>
        <position position="69"/>
    </location>
    <ligand>
        <name>Mg(2+)</name>
        <dbReference type="ChEBI" id="CHEBI:18420"/>
        <label>1</label>
        <note>catalytic</note>
    </ligand>
</feature>
<keyword evidence="7 10" id="KW-0378">Hydrolase</keyword>
<dbReference type="EMBL" id="JAMOIM010000001">
    <property type="protein sequence ID" value="MCW6506879.1"/>
    <property type="molecule type" value="Genomic_DNA"/>
</dbReference>
<evidence type="ECO:0000256" key="7">
    <source>
        <dbReference type="ARBA" id="ARBA00022801"/>
    </source>
</evidence>
<dbReference type="GO" id="GO:0007165">
    <property type="term" value="P:signal transduction"/>
    <property type="evidence" value="ECO:0007669"/>
    <property type="project" value="TreeGrafter"/>
</dbReference>
<dbReference type="GO" id="GO:0046854">
    <property type="term" value="P:phosphatidylinositol phosphate biosynthetic process"/>
    <property type="evidence" value="ECO:0007669"/>
    <property type="project" value="InterPro"/>
</dbReference>
<dbReference type="Proteomes" id="UP001165667">
    <property type="component" value="Unassembled WGS sequence"/>
</dbReference>
<keyword evidence="12" id="KW-1185">Reference proteome</keyword>
<evidence type="ECO:0000256" key="8">
    <source>
        <dbReference type="ARBA" id="ARBA00022842"/>
    </source>
</evidence>
<feature type="binding site" evidence="9">
    <location>
        <position position="215"/>
    </location>
    <ligand>
        <name>Mg(2+)</name>
        <dbReference type="ChEBI" id="CHEBI:18420"/>
        <label>1</label>
        <note>catalytic</note>
    </ligand>
</feature>
<comment type="similarity">
    <text evidence="3 10">Belongs to the inositol monophosphatase superfamily.</text>
</comment>
<evidence type="ECO:0000313" key="11">
    <source>
        <dbReference type="EMBL" id="MCW6506879.1"/>
    </source>
</evidence>
<protein>
    <recommendedName>
        <fullName evidence="5 10">Inositol-1-monophosphatase</fullName>
        <ecNumber evidence="4 10">3.1.3.25</ecNumber>
    </recommendedName>
</protein>
<evidence type="ECO:0000256" key="9">
    <source>
        <dbReference type="PIRSR" id="PIRSR600760-2"/>
    </source>
</evidence>
<feature type="binding site" evidence="9">
    <location>
        <position position="88"/>
    </location>
    <ligand>
        <name>Mg(2+)</name>
        <dbReference type="ChEBI" id="CHEBI:18420"/>
        <label>1</label>
        <note>catalytic</note>
    </ligand>
</feature>
<gene>
    <name evidence="11" type="ORF">M8523_02440</name>
</gene>
<dbReference type="PRINTS" id="PR00377">
    <property type="entry name" value="IMPHPHTASES"/>
</dbReference>
<dbReference type="Gene3D" id="3.40.190.80">
    <property type="match status" value="1"/>
</dbReference>
<dbReference type="EC" id="3.1.3.25" evidence="4 10"/>
<evidence type="ECO:0000256" key="3">
    <source>
        <dbReference type="ARBA" id="ARBA00009759"/>
    </source>
</evidence>
<evidence type="ECO:0000256" key="6">
    <source>
        <dbReference type="ARBA" id="ARBA00022723"/>
    </source>
</evidence>
<dbReference type="InterPro" id="IPR033942">
    <property type="entry name" value="IMPase"/>
</dbReference>
<comment type="catalytic activity">
    <reaction evidence="1 10">
        <text>a myo-inositol phosphate + H2O = myo-inositol + phosphate</text>
        <dbReference type="Rhea" id="RHEA:24056"/>
        <dbReference type="ChEBI" id="CHEBI:15377"/>
        <dbReference type="ChEBI" id="CHEBI:17268"/>
        <dbReference type="ChEBI" id="CHEBI:43474"/>
        <dbReference type="ChEBI" id="CHEBI:84139"/>
        <dbReference type="EC" id="3.1.3.25"/>
    </reaction>
</comment>
<dbReference type="GO" id="GO:0008934">
    <property type="term" value="F:inositol monophosphate 1-phosphatase activity"/>
    <property type="evidence" value="ECO:0007669"/>
    <property type="project" value="InterPro"/>
</dbReference>
<evidence type="ECO:0000256" key="4">
    <source>
        <dbReference type="ARBA" id="ARBA00013106"/>
    </source>
</evidence>
<dbReference type="InterPro" id="IPR022337">
    <property type="entry name" value="Inositol_monophosphatase_SuhB"/>
</dbReference>
<dbReference type="Pfam" id="PF00459">
    <property type="entry name" value="Inositol_P"/>
    <property type="match status" value="1"/>
</dbReference>
<dbReference type="FunFam" id="3.30.540.10:FF:000003">
    <property type="entry name" value="Inositol-1-monophosphatase"/>
    <property type="match status" value="1"/>
</dbReference>
<dbReference type="RefSeq" id="WP_282583218.1">
    <property type="nucleotide sequence ID" value="NZ_JAMOIM010000001.1"/>
</dbReference>
<organism evidence="11 12">
    <name type="scientific">Lichenifustis flavocetrariae</name>
    <dbReference type="NCBI Taxonomy" id="2949735"/>
    <lineage>
        <taxon>Bacteria</taxon>
        <taxon>Pseudomonadati</taxon>
        <taxon>Pseudomonadota</taxon>
        <taxon>Alphaproteobacteria</taxon>
        <taxon>Hyphomicrobiales</taxon>
        <taxon>Lichenihabitantaceae</taxon>
        <taxon>Lichenifustis</taxon>
    </lineage>
</organism>
<dbReference type="GO" id="GO:0006020">
    <property type="term" value="P:inositol metabolic process"/>
    <property type="evidence" value="ECO:0007669"/>
    <property type="project" value="TreeGrafter"/>
</dbReference>
<accession>A0AA41YRK5</accession>
<dbReference type="PANTHER" id="PTHR20854">
    <property type="entry name" value="INOSITOL MONOPHOSPHATASE"/>
    <property type="match status" value="1"/>
</dbReference>
<feature type="binding site" evidence="9">
    <location>
        <position position="89"/>
    </location>
    <ligand>
        <name>Mg(2+)</name>
        <dbReference type="ChEBI" id="CHEBI:18420"/>
        <label>1</label>
        <note>catalytic</note>
    </ligand>
</feature>
<proteinExistence type="inferred from homology"/>
<dbReference type="PROSITE" id="PS00629">
    <property type="entry name" value="IMP_1"/>
    <property type="match status" value="1"/>
</dbReference>